<dbReference type="Proteomes" id="UP001056708">
    <property type="component" value="Chromosome"/>
</dbReference>
<evidence type="ECO:0000313" key="1">
    <source>
        <dbReference type="EMBL" id="USR92345.1"/>
    </source>
</evidence>
<dbReference type="RefSeq" id="WP_252664491.1">
    <property type="nucleotide sequence ID" value="NZ_CP098611.1"/>
</dbReference>
<name>A0ABY5ATH9_9CYAN</name>
<proteinExistence type="predicted"/>
<reference evidence="1" key="1">
    <citation type="submission" date="2022-06" db="EMBL/GenBank/DDBJ databases">
        <title>Genome sequence of Phormidium yuhuli AB48 isolated from an industrial photobioreactor environment.</title>
        <authorList>
            <person name="Qiu Y."/>
            <person name="Noonan A.J.C."/>
            <person name="Dofher K."/>
            <person name="Koch M."/>
            <person name="Kieft B."/>
            <person name="Lin X."/>
            <person name="Ziels R.M."/>
            <person name="Hallam S.J."/>
        </authorList>
    </citation>
    <scope>NUCLEOTIDE SEQUENCE</scope>
    <source>
        <strain evidence="1">AB48</strain>
    </source>
</reference>
<gene>
    <name evidence="1" type="ORF">NEA10_06380</name>
</gene>
<evidence type="ECO:0000313" key="2">
    <source>
        <dbReference type="Proteomes" id="UP001056708"/>
    </source>
</evidence>
<accession>A0ABY5ATH9</accession>
<dbReference type="EMBL" id="CP098611">
    <property type="protein sequence ID" value="USR92345.1"/>
    <property type="molecule type" value="Genomic_DNA"/>
</dbReference>
<sequence>MLSQTYYVLRSQQDGQYLAARPDAEGDRYLLMFTEHFDALSYVNRFAEEYKEQLAVESLATPTLKTILQRWGYAGFALVRDPLLPRLEFLTAT</sequence>
<protein>
    <submittedName>
        <fullName evidence="1">Uncharacterized protein</fullName>
    </submittedName>
</protein>
<keyword evidence="2" id="KW-1185">Reference proteome</keyword>
<organism evidence="1 2">
    <name type="scientific">Phormidium yuhuli AB48</name>
    <dbReference type="NCBI Taxonomy" id="2940671"/>
    <lineage>
        <taxon>Bacteria</taxon>
        <taxon>Bacillati</taxon>
        <taxon>Cyanobacteriota</taxon>
        <taxon>Cyanophyceae</taxon>
        <taxon>Oscillatoriophycideae</taxon>
        <taxon>Oscillatoriales</taxon>
        <taxon>Oscillatoriaceae</taxon>
        <taxon>Phormidium</taxon>
        <taxon>Phormidium yuhuli</taxon>
    </lineage>
</organism>